<evidence type="ECO:0000313" key="2">
    <source>
        <dbReference type="Proteomes" id="UP001234989"/>
    </source>
</evidence>
<dbReference type="Proteomes" id="UP001234989">
    <property type="component" value="Chromosome 8"/>
</dbReference>
<sequence length="113" mass="12749">MAKMMTQIDFLSKHLMGCGTKSVHMVRTNSGQFLDDAKFEDLYNEEFQYLGNKVGGGLGVLTPIINDKVGKVGTKLKMMVGNIVGDGNSRDREMEKDWYVPRHYRCDTPKWGA</sequence>
<keyword evidence="2" id="KW-1185">Reference proteome</keyword>
<reference evidence="1" key="1">
    <citation type="submission" date="2023-08" db="EMBL/GenBank/DDBJ databases">
        <title>A de novo genome assembly of Solanum verrucosum Schlechtendal, a Mexican diploid species geographically isolated from the other diploid A-genome species in potato relatives.</title>
        <authorList>
            <person name="Hosaka K."/>
        </authorList>
    </citation>
    <scope>NUCLEOTIDE SEQUENCE</scope>
    <source>
        <tissue evidence="1">Young leaves</tissue>
    </source>
</reference>
<gene>
    <name evidence="1" type="ORF">MTR67_035006</name>
</gene>
<proteinExistence type="predicted"/>
<name>A0AAF0U9L7_SOLVR</name>
<dbReference type="AlphaFoldDB" id="A0AAF0U9L7"/>
<evidence type="ECO:0000313" key="1">
    <source>
        <dbReference type="EMBL" id="WMV41621.1"/>
    </source>
</evidence>
<protein>
    <submittedName>
        <fullName evidence="1">Uncharacterized protein</fullName>
    </submittedName>
</protein>
<dbReference type="EMBL" id="CP133619">
    <property type="protein sequence ID" value="WMV41621.1"/>
    <property type="molecule type" value="Genomic_DNA"/>
</dbReference>
<accession>A0AAF0U9L7</accession>
<organism evidence="1 2">
    <name type="scientific">Solanum verrucosum</name>
    <dbReference type="NCBI Taxonomy" id="315347"/>
    <lineage>
        <taxon>Eukaryota</taxon>
        <taxon>Viridiplantae</taxon>
        <taxon>Streptophyta</taxon>
        <taxon>Embryophyta</taxon>
        <taxon>Tracheophyta</taxon>
        <taxon>Spermatophyta</taxon>
        <taxon>Magnoliopsida</taxon>
        <taxon>eudicotyledons</taxon>
        <taxon>Gunneridae</taxon>
        <taxon>Pentapetalae</taxon>
        <taxon>asterids</taxon>
        <taxon>lamiids</taxon>
        <taxon>Solanales</taxon>
        <taxon>Solanaceae</taxon>
        <taxon>Solanoideae</taxon>
        <taxon>Solaneae</taxon>
        <taxon>Solanum</taxon>
    </lineage>
</organism>